<evidence type="ECO:0000313" key="1">
    <source>
        <dbReference type="EMBL" id="QRN55575.1"/>
    </source>
</evidence>
<evidence type="ECO:0000313" key="2">
    <source>
        <dbReference type="Proteomes" id="UP000663181"/>
    </source>
</evidence>
<organism evidence="1 2">
    <name type="scientific">Dyella caseinilytica</name>
    <dbReference type="NCBI Taxonomy" id="1849581"/>
    <lineage>
        <taxon>Bacteria</taxon>
        <taxon>Pseudomonadati</taxon>
        <taxon>Pseudomonadota</taxon>
        <taxon>Gammaproteobacteria</taxon>
        <taxon>Lysobacterales</taxon>
        <taxon>Rhodanobacteraceae</taxon>
        <taxon>Dyella</taxon>
    </lineage>
</organism>
<protein>
    <submittedName>
        <fullName evidence="1">Prevent-host-death protein</fullName>
    </submittedName>
</protein>
<dbReference type="RefSeq" id="WP_188799141.1">
    <property type="nucleotide sequence ID" value="NZ_BMIZ01000001.1"/>
</dbReference>
<dbReference type="NCBIfam" id="NF041551">
    <property type="entry name" value="YlcI_YnfO_N"/>
    <property type="match status" value="1"/>
</dbReference>
<sequence>MKSKFIPINSELQLAAEAVLSKGESLSQFIEASLRQAIAHRQQQREFLAYGIASRDEAQRTGKYFDTHEVLARLDGILRTKQSDRQSD</sequence>
<dbReference type="Proteomes" id="UP000663181">
    <property type="component" value="Chromosome"/>
</dbReference>
<name>A0ABX7GZ22_9GAMM</name>
<dbReference type="EMBL" id="CP064030">
    <property type="protein sequence ID" value="QRN55575.1"/>
    <property type="molecule type" value="Genomic_DNA"/>
</dbReference>
<gene>
    <name evidence="1" type="ORF">ISN74_09755</name>
</gene>
<accession>A0ABX7GZ22</accession>
<proteinExistence type="predicted"/>
<keyword evidence="2" id="KW-1185">Reference proteome</keyword>
<reference evidence="1 2" key="1">
    <citation type="submission" date="2020-10" db="EMBL/GenBank/DDBJ databases">
        <title>Phylogeny of dyella-like bacteria.</title>
        <authorList>
            <person name="Fu J."/>
        </authorList>
    </citation>
    <scope>NUCLEOTIDE SEQUENCE [LARGE SCALE GENOMIC DNA]</scope>
    <source>
        <strain evidence="1 2">DHOB09</strain>
    </source>
</reference>